<feature type="compositionally biased region" description="Basic and acidic residues" evidence="1">
    <location>
        <begin position="25"/>
        <end position="36"/>
    </location>
</feature>
<feature type="region of interest" description="Disordered" evidence="1">
    <location>
        <begin position="25"/>
        <end position="87"/>
    </location>
</feature>
<name>F0US33_AJEC8</name>
<accession>F0US33</accession>
<dbReference type="AlphaFoldDB" id="F0US33"/>
<dbReference type="EMBL" id="DS990641">
    <property type="protein sequence ID" value="EGC48710.1"/>
    <property type="molecule type" value="Genomic_DNA"/>
</dbReference>
<dbReference type="Proteomes" id="UP000008142">
    <property type="component" value="Unassembled WGS sequence"/>
</dbReference>
<evidence type="ECO:0000256" key="1">
    <source>
        <dbReference type="SAM" id="MobiDB-lite"/>
    </source>
</evidence>
<organism evidence="3">
    <name type="scientific">Ajellomyces capsulatus (strain H88)</name>
    <name type="common">Darling's disease fungus</name>
    <name type="synonym">Histoplasma capsulatum</name>
    <dbReference type="NCBI Taxonomy" id="544711"/>
    <lineage>
        <taxon>Eukaryota</taxon>
        <taxon>Fungi</taxon>
        <taxon>Dikarya</taxon>
        <taxon>Ascomycota</taxon>
        <taxon>Pezizomycotina</taxon>
        <taxon>Eurotiomycetes</taxon>
        <taxon>Eurotiomycetidae</taxon>
        <taxon>Onygenales</taxon>
        <taxon>Ajellomycetaceae</taxon>
        <taxon>Histoplasma</taxon>
    </lineage>
</organism>
<evidence type="ECO:0000313" key="3">
    <source>
        <dbReference type="Proteomes" id="UP000008142"/>
    </source>
</evidence>
<proteinExistence type="predicted"/>
<feature type="compositionally biased region" description="Polar residues" evidence="1">
    <location>
        <begin position="70"/>
        <end position="82"/>
    </location>
</feature>
<protein>
    <submittedName>
        <fullName evidence="2">Predicted protein</fullName>
    </submittedName>
</protein>
<gene>
    <name evidence="2" type="ORF">HCEG_07925</name>
</gene>
<reference evidence="3" key="1">
    <citation type="submission" date="2008-07" db="EMBL/GenBank/DDBJ databases">
        <title>Annotation of Ajellomyces capsulatus strain H88.</title>
        <authorList>
            <person name="Champion M."/>
            <person name="Cuomo C."/>
            <person name="Ma L.-J."/>
            <person name="Henn M.R."/>
            <person name="Sil A."/>
            <person name="Goldman B."/>
            <person name="Young S.K."/>
            <person name="Kodira C.D."/>
            <person name="Zeng Q."/>
            <person name="Koehrsen M."/>
            <person name="Alvarado L."/>
            <person name="Berlin A."/>
            <person name="Borenstein D."/>
            <person name="Chen Z."/>
            <person name="Engels R."/>
            <person name="Freedman E."/>
            <person name="Gellesch M."/>
            <person name="Goldberg J."/>
            <person name="Griggs A."/>
            <person name="Gujja S."/>
            <person name="Heiman D."/>
            <person name="Hepburn T."/>
            <person name="Howarth C."/>
            <person name="Jen D."/>
            <person name="Larson L."/>
            <person name="Lewis B."/>
            <person name="Mehta T."/>
            <person name="Park D."/>
            <person name="Pearson M."/>
            <person name="Roberts A."/>
            <person name="Saif S."/>
            <person name="Shea T."/>
            <person name="Shenoy N."/>
            <person name="Sisk P."/>
            <person name="Stolte C."/>
            <person name="Sykes S."/>
            <person name="Walk T."/>
            <person name="White J."/>
            <person name="Yandava C."/>
            <person name="Klein B."/>
            <person name="McEwen J.G."/>
            <person name="Puccia R."/>
            <person name="Goldman G.H."/>
            <person name="Felipe M.S."/>
            <person name="Nino-Vega G."/>
            <person name="San-Blas G."/>
            <person name="Taylor J."/>
            <person name="Mendoza L."/>
            <person name="Galagan J."/>
            <person name="Nusbaum C."/>
            <person name="Birren B."/>
        </authorList>
    </citation>
    <scope>NUCLEOTIDE SEQUENCE [LARGE SCALE GENOMIC DNA]</scope>
    <source>
        <strain evidence="3">H88</strain>
    </source>
</reference>
<dbReference type="HOGENOM" id="CLU_1488618_0_0_1"/>
<evidence type="ECO:0000313" key="2">
    <source>
        <dbReference type="EMBL" id="EGC48710.1"/>
    </source>
</evidence>
<sequence>MEAGLPGQGLCIIREAKQKTWDKVGVDVRASRESPGKRSGSQLRPRSEVERGKQNKASSQNHGKKRQKKLNPTLTHLGQSPGSRDIGAREYKNLRKIPTQTLGSISSSWAFHRSSWSALGHSPASGGKTGTIKPEFNLSLLFQKQKKRLGGLSKEARQDVTLRQICNHLSELEIFLACPQG</sequence>